<name>A0AAV3PAW9_LITER</name>
<dbReference type="SMART" id="SM00184">
    <property type="entry name" value="RING"/>
    <property type="match status" value="1"/>
</dbReference>
<dbReference type="AlphaFoldDB" id="A0AAV3PAW9"/>
<dbReference type="SUPFAM" id="SSF57850">
    <property type="entry name" value="RING/U-box"/>
    <property type="match status" value="1"/>
</dbReference>
<keyword evidence="7" id="KW-0479">Metal-binding</keyword>
<dbReference type="InterPro" id="IPR013083">
    <property type="entry name" value="Znf_RING/FYVE/PHD"/>
</dbReference>
<evidence type="ECO:0000256" key="15">
    <source>
        <dbReference type="SAM" id="Phobius"/>
    </source>
</evidence>
<dbReference type="PROSITE" id="PS50089">
    <property type="entry name" value="ZF_RING_2"/>
    <property type="match status" value="1"/>
</dbReference>
<evidence type="ECO:0000256" key="7">
    <source>
        <dbReference type="ARBA" id="ARBA00022723"/>
    </source>
</evidence>
<evidence type="ECO:0000256" key="6">
    <source>
        <dbReference type="ARBA" id="ARBA00022692"/>
    </source>
</evidence>
<comment type="catalytic activity">
    <reaction evidence="1">
        <text>S-ubiquitinyl-[E2 ubiquitin-conjugating enzyme]-L-cysteine + [acceptor protein]-L-lysine = [E2 ubiquitin-conjugating enzyme]-L-cysteine + N(6)-ubiquitinyl-[acceptor protein]-L-lysine.</text>
        <dbReference type="EC" id="2.3.2.27"/>
    </reaction>
</comment>
<protein>
    <recommendedName>
        <fullName evidence="4">RING-type E3 ubiquitin transferase</fullName>
        <ecNumber evidence="4">2.3.2.27</ecNumber>
    </recommendedName>
</protein>
<keyword evidence="18" id="KW-1185">Reference proteome</keyword>
<evidence type="ECO:0000256" key="12">
    <source>
        <dbReference type="ARBA" id="ARBA00023136"/>
    </source>
</evidence>
<dbReference type="Gene3D" id="3.30.40.10">
    <property type="entry name" value="Zinc/RING finger domain, C3HC4 (zinc finger)"/>
    <property type="match status" value="1"/>
</dbReference>
<organism evidence="17 18">
    <name type="scientific">Lithospermum erythrorhizon</name>
    <name type="common">Purple gromwell</name>
    <name type="synonym">Lithospermum officinale var. erythrorhizon</name>
    <dbReference type="NCBI Taxonomy" id="34254"/>
    <lineage>
        <taxon>Eukaryota</taxon>
        <taxon>Viridiplantae</taxon>
        <taxon>Streptophyta</taxon>
        <taxon>Embryophyta</taxon>
        <taxon>Tracheophyta</taxon>
        <taxon>Spermatophyta</taxon>
        <taxon>Magnoliopsida</taxon>
        <taxon>eudicotyledons</taxon>
        <taxon>Gunneridae</taxon>
        <taxon>Pentapetalae</taxon>
        <taxon>asterids</taxon>
        <taxon>lamiids</taxon>
        <taxon>Boraginales</taxon>
        <taxon>Boraginaceae</taxon>
        <taxon>Boraginoideae</taxon>
        <taxon>Lithospermeae</taxon>
        <taxon>Lithospermum</taxon>
    </lineage>
</organism>
<accession>A0AAV3PAW9</accession>
<gene>
    <name evidence="17" type="ORF">LIER_36783</name>
</gene>
<evidence type="ECO:0000256" key="13">
    <source>
        <dbReference type="ARBA" id="ARBA00024209"/>
    </source>
</evidence>
<dbReference type="FunFam" id="3.30.40.10:FF:000187">
    <property type="entry name" value="E3 ubiquitin-protein ligase ATL6"/>
    <property type="match status" value="1"/>
</dbReference>
<keyword evidence="5" id="KW-0808">Transferase</keyword>
<comment type="caution">
    <text evidence="17">The sequence shown here is derived from an EMBL/GenBank/DDBJ whole genome shotgun (WGS) entry which is preliminary data.</text>
</comment>
<dbReference type="GO" id="GO:0008270">
    <property type="term" value="F:zinc ion binding"/>
    <property type="evidence" value="ECO:0007669"/>
    <property type="project" value="UniProtKB-KW"/>
</dbReference>
<evidence type="ECO:0000256" key="5">
    <source>
        <dbReference type="ARBA" id="ARBA00022679"/>
    </source>
</evidence>
<dbReference type="GO" id="GO:0016567">
    <property type="term" value="P:protein ubiquitination"/>
    <property type="evidence" value="ECO:0007669"/>
    <property type="project" value="InterPro"/>
</dbReference>
<evidence type="ECO:0000256" key="1">
    <source>
        <dbReference type="ARBA" id="ARBA00000900"/>
    </source>
</evidence>
<dbReference type="InterPro" id="IPR044600">
    <property type="entry name" value="ATL1/ATL16-like"/>
</dbReference>
<keyword evidence="12 15" id="KW-0472">Membrane</keyword>
<dbReference type="EMBL" id="BAABME010017094">
    <property type="protein sequence ID" value="GAA0148729.1"/>
    <property type="molecule type" value="Genomic_DNA"/>
</dbReference>
<evidence type="ECO:0000256" key="14">
    <source>
        <dbReference type="PROSITE-ProRule" id="PRU00175"/>
    </source>
</evidence>
<dbReference type="Proteomes" id="UP001454036">
    <property type="component" value="Unassembled WGS sequence"/>
</dbReference>
<evidence type="ECO:0000256" key="3">
    <source>
        <dbReference type="ARBA" id="ARBA00004906"/>
    </source>
</evidence>
<evidence type="ECO:0000256" key="8">
    <source>
        <dbReference type="ARBA" id="ARBA00022771"/>
    </source>
</evidence>
<dbReference type="Pfam" id="PF13639">
    <property type="entry name" value="zf-RING_2"/>
    <property type="match status" value="1"/>
</dbReference>
<dbReference type="GO" id="GO:0061630">
    <property type="term" value="F:ubiquitin protein ligase activity"/>
    <property type="evidence" value="ECO:0007669"/>
    <property type="project" value="UniProtKB-EC"/>
</dbReference>
<comment type="subcellular location">
    <subcellularLocation>
        <location evidence="2">Membrane</location>
        <topology evidence="2">Single-pass membrane protein</topology>
    </subcellularLocation>
</comment>
<evidence type="ECO:0000256" key="4">
    <source>
        <dbReference type="ARBA" id="ARBA00012483"/>
    </source>
</evidence>
<feature type="domain" description="RING-type" evidence="16">
    <location>
        <begin position="130"/>
        <end position="172"/>
    </location>
</feature>
<dbReference type="PANTHER" id="PTHR46913">
    <property type="entry name" value="RING-H2 FINGER PROTEIN ATL16"/>
    <property type="match status" value="1"/>
</dbReference>
<keyword evidence="9" id="KW-0833">Ubl conjugation pathway</keyword>
<dbReference type="GO" id="GO:0016020">
    <property type="term" value="C:membrane"/>
    <property type="evidence" value="ECO:0007669"/>
    <property type="project" value="UniProtKB-SubCell"/>
</dbReference>
<dbReference type="PANTHER" id="PTHR46913:SF1">
    <property type="entry name" value="RING-H2 FINGER PROTEIN ATL16"/>
    <property type="match status" value="1"/>
</dbReference>
<dbReference type="CDD" id="cd16461">
    <property type="entry name" value="RING-H2_EL5-like"/>
    <property type="match status" value="1"/>
</dbReference>
<keyword evidence="11 15" id="KW-1133">Transmembrane helix</keyword>
<keyword evidence="8 14" id="KW-0863">Zinc-finger</keyword>
<evidence type="ECO:0000259" key="16">
    <source>
        <dbReference type="PROSITE" id="PS50089"/>
    </source>
</evidence>
<keyword evidence="10" id="KW-0862">Zinc</keyword>
<feature type="transmembrane region" description="Helical" evidence="15">
    <location>
        <begin position="38"/>
        <end position="61"/>
    </location>
</feature>
<evidence type="ECO:0000256" key="9">
    <source>
        <dbReference type="ARBA" id="ARBA00022786"/>
    </source>
</evidence>
<keyword evidence="6 15" id="KW-0812">Transmembrane</keyword>
<sequence>MDLMRPDFNLHESKYLSPFTSPASSYIDKPIHPSHTSFPILVVAIISILATALLLVSYYVFVIKCCLNWHRIDLLGRFTYPRTRRVDDPLIYSQATENRGLDEAVIRSIPVFKFKKSEAKDGLGNTFFECSVCLNEFQENEKLRSIPNCAHIFHIDCIDVWLQNNANCPLCRNSITISATERYTMDQIMVPPTTFLHDSCDNFPGRDEDFVVIELGQHDHNVGIGTHQELHRAQERLYSGDFSAELQISPSPRKLHQPKILHKKVKKCNIVSSMGDECIDMRQKNDEFSVQPIRRSISMDSAADRQLYIAIQETLQHRQLSDISLHEGSSNRLKKSFFSFGHGRGSNRAILPVDVDL</sequence>
<comment type="pathway">
    <text evidence="3">Protein modification; protein ubiquitination.</text>
</comment>
<evidence type="ECO:0000313" key="17">
    <source>
        <dbReference type="EMBL" id="GAA0148729.1"/>
    </source>
</evidence>
<reference evidence="17 18" key="1">
    <citation type="submission" date="2024-01" db="EMBL/GenBank/DDBJ databases">
        <title>The complete chloroplast genome sequence of Lithospermum erythrorhizon: insights into the phylogenetic relationship among Boraginaceae species and the maternal lineages of purple gromwells.</title>
        <authorList>
            <person name="Okada T."/>
            <person name="Watanabe K."/>
        </authorList>
    </citation>
    <scope>NUCLEOTIDE SEQUENCE [LARGE SCALE GENOMIC DNA]</scope>
</reference>
<dbReference type="EC" id="2.3.2.27" evidence="4"/>
<evidence type="ECO:0000256" key="2">
    <source>
        <dbReference type="ARBA" id="ARBA00004167"/>
    </source>
</evidence>
<dbReference type="InterPro" id="IPR001841">
    <property type="entry name" value="Znf_RING"/>
</dbReference>
<comment type="similarity">
    <text evidence="13">Belongs to the RING-type zinc finger family. ATL subfamily.</text>
</comment>
<evidence type="ECO:0000313" key="18">
    <source>
        <dbReference type="Proteomes" id="UP001454036"/>
    </source>
</evidence>
<evidence type="ECO:0000256" key="11">
    <source>
        <dbReference type="ARBA" id="ARBA00022989"/>
    </source>
</evidence>
<evidence type="ECO:0000256" key="10">
    <source>
        <dbReference type="ARBA" id="ARBA00022833"/>
    </source>
</evidence>
<proteinExistence type="inferred from homology"/>